<comment type="caution">
    <text evidence="2">The sequence shown here is derived from an EMBL/GenBank/DDBJ whole genome shotgun (WGS) entry which is preliminary data.</text>
</comment>
<dbReference type="Pfam" id="PF00583">
    <property type="entry name" value="Acetyltransf_1"/>
    <property type="match status" value="1"/>
</dbReference>
<dbReference type="InterPro" id="IPR016181">
    <property type="entry name" value="Acyl_CoA_acyltransferase"/>
</dbReference>
<organism evidence="2 3">
    <name type="scientific">Pseudochryseolinea flava</name>
    <dbReference type="NCBI Taxonomy" id="2059302"/>
    <lineage>
        <taxon>Bacteria</taxon>
        <taxon>Pseudomonadati</taxon>
        <taxon>Bacteroidota</taxon>
        <taxon>Cytophagia</taxon>
        <taxon>Cytophagales</taxon>
        <taxon>Fulvivirgaceae</taxon>
        <taxon>Pseudochryseolinea</taxon>
    </lineage>
</organism>
<keyword evidence="2" id="KW-0808">Transferase</keyword>
<feature type="domain" description="N-acetyltransferase" evidence="1">
    <location>
        <begin position="2"/>
        <end position="140"/>
    </location>
</feature>
<dbReference type="InterPro" id="IPR000182">
    <property type="entry name" value="GNAT_dom"/>
</dbReference>
<dbReference type="SUPFAM" id="SSF55729">
    <property type="entry name" value="Acyl-CoA N-acyltransferases (Nat)"/>
    <property type="match status" value="1"/>
</dbReference>
<dbReference type="OrthoDB" id="3216107at2"/>
<protein>
    <submittedName>
        <fullName evidence="2">GNAT family N-acetyltransferase</fullName>
    </submittedName>
</protein>
<dbReference type="AlphaFoldDB" id="A0A364XUP1"/>
<keyword evidence="3" id="KW-1185">Reference proteome</keyword>
<accession>A0A364XUP1</accession>
<dbReference type="EMBL" id="QMFY01000024">
    <property type="protein sequence ID" value="RAV97978.1"/>
    <property type="molecule type" value="Genomic_DNA"/>
</dbReference>
<name>A0A364XUP1_9BACT</name>
<dbReference type="CDD" id="cd04301">
    <property type="entry name" value="NAT_SF"/>
    <property type="match status" value="1"/>
</dbReference>
<gene>
    <name evidence="2" type="ORF">DQQ10_26005</name>
</gene>
<sequence>MTNIQIANSDDDIVSCWETMSLLRPMLQRDGFVKQIRDMQREGYVLLFIRDQHVVVSVAGYRIFPMLHCGKMLYIDDLSTLQGSRGKGYASILLAHLYTVAKQENCQSIQLDSGPTRTTAHRLYLQQNFIISAFHFSRML</sequence>
<dbReference type="RefSeq" id="WP_112749924.1">
    <property type="nucleotide sequence ID" value="NZ_QMFY01000024.1"/>
</dbReference>
<evidence type="ECO:0000313" key="3">
    <source>
        <dbReference type="Proteomes" id="UP000251889"/>
    </source>
</evidence>
<dbReference type="Gene3D" id="3.40.630.30">
    <property type="match status" value="1"/>
</dbReference>
<proteinExistence type="predicted"/>
<dbReference type="GO" id="GO:0016747">
    <property type="term" value="F:acyltransferase activity, transferring groups other than amino-acyl groups"/>
    <property type="evidence" value="ECO:0007669"/>
    <property type="project" value="InterPro"/>
</dbReference>
<evidence type="ECO:0000259" key="1">
    <source>
        <dbReference type="PROSITE" id="PS51186"/>
    </source>
</evidence>
<dbReference type="Proteomes" id="UP000251889">
    <property type="component" value="Unassembled WGS sequence"/>
</dbReference>
<reference evidence="2 3" key="1">
    <citation type="submission" date="2018-06" db="EMBL/GenBank/DDBJ databases">
        <title>Chryseolinea flavus sp. nov., a member of the phylum Bacteroidetes isolated from soil.</title>
        <authorList>
            <person name="Li Y."/>
            <person name="Wang J."/>
        </authorList>
    </citation>
    <scope>NUCLEOTIDE SEQUENCE [LARGE SCALE GENOMIC DNA]</scope>
    <source>
        <strain evidence="2 3">SDU1-6</strain>
    </source>
</reference>
<dbReference type="PROSITE" id="PS51186">
    <property type="entry name" value="GNAT"/>
    <property type="match status" value="1"/>
</dbReference>
<evidence type="ECO:0000313" key="2">
    <source>
        <dbReference type="EMBL" id="RAV97978.1"/>
    </source>
</evidence>